<evidence type="ECO:0000313" key="1">
    <source>
        <dbReference type="EMBL" id="GJD95840.1"/>
    </source>
</evidence>
<keyword evidence="2" id="KW-1185">Reference proteome</keyword>
<sequence>MTHGIYRLKGDTPEKDRVVVKYDDGNEMEVSISRYKEKGYARAFE</sequence>
<gene>
    <name evidence="1" type="ORF">OCOJLMKI_3056</name>
</gene>
<accession>A0ABQ4RYC1</accession>
<name>A0ABQ4RYC1_9HYPH</name>
<reference evidence="1" key="2">
    <citation type="submission" date="2021-08" db="EMBL/GenBank/DDBJ databases">
        <authorList>
            <person name="Tani A."/>
            <person name="Ola A."/>
            <person name="Ogura Y."/>
            <person name="Katsura K."/>
            <person name="Hayashi T."/>
        </authorList>
    </citation>
    <scope>NUCLEOTIDE SEQUENCE</scope>
    <source>
        <strain evidence="1">DSM 19015</strain>
    </source>
</reference>
<reference evidence="1" key="1">
    <citation type="journal article" date="2021" name="Front. Microbiol.">
        <title>Comprehensive Comparative Genomics and Phenotyping of Methylobacterium Species.</title>
        <authorList>
            <person name="Alessa O."/>
            <person name="Ogura Y."/>
            <person name="Fujitani Y."/>
            <person name="Takami H."/>
            <person name="Hayashi T."/>
            <person name="Sahin N."/>
            <person name="Tani A."/>
        </authorList>
    </citation>
    <scope>NUCLEOTIDE SEQUENCE</scope>
    <source>
        <strain evidence="1">DSM 19015</strain>
    </source>
</reference>
<protein>
    <submittedName>
        <fullName evidence="1">Uncharacterized protein</fullName>
    </submittedName>
</protein>
<evidence type="ECO:0000313" key="2">
    <source>
        <dbReference type="Proteomes" id="UP001055125"/>
    </source>
</evidence>
<dbReference type="Proteomes" id="UP001055125">
    <property type="component" value="Unassembled WGS sequence"/>
</dbReference>
<dbReference type="EMBL" id="BPQP01000048">
    <property type="protein sequence ID" value="GJD95840.1"/>
    <property type="molecule type" value="Genomic_DNA"/>
</dbReference>
<organism evidence="1 2">
    <name type="scientific">Methylobacterium iners</name>
    <dbReference type="NCBI Taxonomy" id="418707"/>
    <lineage>
        <taxon>Bacteria</taxon>
        <taxon>Pseudomonadati</taxon>
        <taxon>Pseudomonadota</taxon>
        <taxon>Alphaproteobacteria</taxon>
        <taxon>Hyphomicrobiales</taxon>
        <taxon>Methylobacteriaceae</taxon>
        <taxon>Methylobacterium</taxon>
    </lineage>
</organism>
<comment type="caution">
    <text evidence="1">The sequence shown here is derived from an EMBL/GenBank/DDBJ whole genome shotgun (WGS) entry which is preliminary data.</text>
</comment>
<proteinExistence type="predicted"/>
<dbReference type="RefSeq" id="WP_238244975.1">
    <property type="nucleotide sequence ID" value="NZ_BPQP01000048.1"/>
</dbReference>